<dbReference type="EMBL" id="CM007367">
    <property type="protein sequence ID" value="OIW07722.1"/>
    <property type="molecule type" value="Genomic_DNA"/>
</dbReference>
<dbReference type="Gramene" id="OIW07722">
    <property type="protein sequence ID" value="OIW07722"/>
    <property type="gene ID" value="TanjilG_11849"/>
</dbReference>
<keyword evidence="3" id="KW-1185">Reference proteome</keyword>
<feature type="compositionally biased region" description="Basic and acidic residues" evidence="1">
    <location>
        <begin position="435"/>
        <end position="449"/>
    </location>
</feature>
<feature type="compositionally biased region" description="Polar residues" evidence="1">
    <location>
        <begin position="626"/>
        <end position="649"/>
    </location>
</feature>
<evidence type="ECO:0000313" key="2">
    <source>
        <dbReference type="EMBL" id="OIW07722.1"/>
    </source>
</evidence>
<accession>A0A1J7HMS3</accession>
<feature type="compositionally biased region" description="Basic and acidic residues" evidence="1">
    <location>
        <begin position="13"/>
        <end position="27"/>
    </location>
</feature>
<sequence length="1398" mass="154470">MGNEMGNNNTSTIKEEDNISEAEKKTLSQDTSEVENGVSEDVDADSANKEIQPTLTSIGKDDAIENAAEASNDATTEPGKDTWKEDNHADDVKGNIQTVSTAESKDVQENDTYFASRNTSMNSFEGDTRASDTSMKNQMHPTTEAEYVQEKHTILASDCSAIENEEDTLHADIYADDVKEKIHMIPTDEAKDVEEEATEIISKNTESMLENDSLEGDTNSSNVSMENQMHPESEAEDEDVPEKPTGLDSEYYTISLFRKDLLKGDIAYADDNNVDHEKQPTPDGKDDQEIASKLGFDDKTSESQDQPQEDKQDADVVILMANGIDVQGKDTILASDDLLNSRTCFDGTVHVIPEGRQPEKSLNTGPVDAEDENHEMLSSFSLEGSEEHEKRNKSCLTKPLLITHDLLDNNEPSIKQGFGKLSMGNEMGNNNTSTIKEEDNISEAEKKTLSQDTSEVENGVSEDVDADSANKEIQPTLTSIGKDDAIENAAEASNDATTEPGKDTWKEDNHADDVKGNIQTVSTAESKDVQENDTYFASRNTSMNSFEGDTRASDTSMKNQMHPTTEAEYVQEKHTILASDCSAIENEEDTLHADIYADDVKEKIHMIPTDEAKDVEEEATEIISKNTESMLENDSLEGDTNSSNVSMENQMHPESEAEDEDVPEKPTGLDSEYYTISLFRKDLLKGDIAYADDNNVDHEKQPTPDGKDDQEIASKLGFDDKTSESQDQPQEDKQDADVVILMANGIDVQGKDTILASDDLLNSRTCFDGTVHVIPEGRQPEKSLNTGPVDAEDENHEMLSSFSLEGSEEHEKRNKSCLTKPLLITHDLLDNNEPSIKQDTEETTVSTLNSVHVSNDSELQEPPNVHSDHDEHVEVLSEESHQGSVSLIKDNFIDTNSHVEQIKDETSEKEIESEEKLLWAENSASRDGNEFGSDSIESTGITSDSPSIGNKNGNILTKFNYITTDSLISLPESFVVDNTLKSNHEENGKVIRDESITCYSYNCSLDRCKEETLEEFKASIVDAHVVTAGSNGDYNGESNTVPASDVSWISNTDEVEEPKVGEGGIQFDAHVNNCKPSDETNFVSEPEHSVVPEAEMVSLIGGSNVVDCRHKSGENYKTKMDETNGKSEASYADFETSEGTEISEECNSDLVTLNQEEYFTLQNSSSLLHIYDSSNVTVPSLDLVDDESFENEGEIYSLHIESTSLKEAKLTSSAATMSSEEPCSNNSIFASGGYETREMVTRFSTESESDNPNFSSLIQKSPSFNLNLQIEVRPEESDQAPLKLEIERIPNQASLNLINNSMPNVEYGKCMLQNEEVAVEEKIVTMERSYSEKYKAPFTGLLKEEESHLHVMPQIQDNHSGAMKDVKEVLSTSPKGKEKRRARSSFFSTCMCCTTVAN</sequence>
<evidence type="ECO:0000256" key="1">
    <source>
        <dbReference type="SAM" id="MobiDB-lite"/>
    </source>
</evidence>
<name>A0A1J7HMS3_LUPAN</name>
<feature type="region of interest" description="Disordered" evidence="1">
    <location>
        <begin position="1"/>
        <end position="148"/>
    </location>
</feature>
<evidence type="ECO:0000313" key="3">
    <source>
        <dbReference type="Proteomes" id="UP000188354"/>
    </source>
</evidence>
<dbReference type="OMA" id="VEDTNFH"/>
<feature type="compositionally biased region" description="Basic and acidic residues" evidence="1">
    <location>
        <begin position="78"/>
        <end position="93"/>
    </location>
</feature>
<feature type="region of interest" description="Disordered" evidence="1">
    <location>
        <begin position="491"/>
        <end position="510"/>
    </location>
</feature>
<feature type="compositionally biased region" description="Polar residues" evidence="1">
    <location>
        <begin position="935"/>
        <end position="946"/>
    </location>
</feature>
<feature type="region of interest" description="Disordered" evidence="1">
    <location>
        <begin position="923"/>
        <end position="946"/>
    </location>
</feature>
<organism evidence="2 3">
    <name type="scientific">Lupinus angustifolius</name>
    <name type="common">Narrow-leaved blue lupine</name>
    <dbReference type="NCBI Taxonomy" id="3871"/>
    <lineage>
        <taxon>Eukaryota</taxon>
        <taxon>Viridiplantae</taxon>
        <taxon>Streptophyta</taxon>
        <taxon>Embryophyta</taxon>
        <taxon>Tracheophyta</taxon>
        <taxon>Spermatophyta</taxon>
        <taxon>Magnoliopsida</taxon>
        <taxon>eudicotyledons</taxon>
        <taxon>Gunneridae</taxon>
        <taxon>Pentapetalae</taxon>
        <taxon>rosids</taxon>
        <taxon>fabids</taxon>
        <taxon>Fabales</taxon>
        <taxon>Fabaceae</taxon>
        <taxon>Papilionoideae</taxon>
        <taxon>50 kb inversion clade</taxon>
        <taxon>genistoids sensu lato</taxon>
        <taxon>core genistoids</taxon>
        <taxon>Genisteae</taxon>
        <taxon>Lupinus</taxon>
    </lineage>
</organism>
<reference evidence="2 3" key="1">
    <citation type="journal article" date="2017" name="Plant Biotechnol. J.">
        <title>A comprehensive draft genome sequence for lupin (Lupinus angustifolius), an emerging health food: insights into plant-microbe interactions and legume evolution.</title>
        <authorList>
            <person name="Hane J.K."/>
            <person name="Ming Y."/>
            <person name="Kamphuis L.G."/>
            <person name="Nelson M.N."/>
            <person name="Garg G."/>
            <person name="Atkins C.A."/>
            <person name="Bayer P.E."/>
            <person name="Bravo A."/>
            <person name="Bringans S."/>
            <person name="Cannon S."/>
            <person name="Edwards D."/>
            <person name="Foley R."/>
            <person name="Gao L.L."/>
            <person name="Harrison M.J."/>
            <person name="Huang W."/>
            <person name="Hurgobin B."/>
            <person name="Li S."/>
            <person name="Liu C.W."/>
            <person name="McGrath A."/>
            <person name="Morahan G."/>
            <person name="Murray J."/>
            <person name="Weller J."/>
            <person name="Jian J."/>
            <person name="Singh K.B."/>
        </authorList>
    </citation>
    <scope>NUCLEOTIDE SEQUENCE [LARGE SCALE GENOMIC DNA]</scope>
    <source>
        <strain evidence="3">cv. Tanjil</strain>
        <tissue evidence="2">Whole plant</tissue>
    </source>
</reference>
<dbReference type="Proteomes" id="UP000188354">
    <property type="component" value="Chromosome LG07"/>
</dbReference>
<feature type="compositionally biased region" description="Polar residues" evidence="1">
    <location>
        <begin position="201"/>
        <end position="227"/>
    </location>
</feature>
<proteinExistence type="predicted"/>
<feature type="compositionally biased region" description="Basic and acidic residues" evidence="1">
    <location>
        <begin position="500"/>
        <end position="510"/>
    </location>
</feature>
<feature type="region of interest" description="Disordered" evidence="1">
    <location>
        <begin position="200"/>
        <end position="247"/>
    </location>
</feature>
<feature type="region of interest" description="Disordered" evidence="1">
    <location>
        <begin position="626"/>
        <end position="669"/>
    </location>
</feature>
<gene>
    <name evidence="2" type="ORF">TanjilG_11849</name>
</gene>
<feature type="region of interest" description="Disordered" evidence="1">
    <location>
        <begin position="420"/>
        <end position="484"/>
    </location>
</feature>
<protein>
    <submittedName>
        <fullName evidence="2">Uncharacterized protein</fullName>
    </submittedName>
</protein>
<feature type="compositionally biased region" description="Polar residues" evidence="1">
    <location>
        <begin position="110"/>
        <end position="141"/>
    </location>
</feature>
<feature type="compositionally biased region" description="Polar residues" evidence="1">
    <location>
        <begin position="1"/>
        <end position="12"/>
    </location>
</feature>